<sequence>MNRSKTVAFIWLLYALFFYSLFRMALRNSDSSRNYSSASDAVISNKDRRSALYDQMGRDLKDHGPVFLNRGGRTSQSLSLSDIFTIRDGSVAPVLKAANPPVRANVLYLSTQYSLPISKALKPILDPYFDKAIWFQNSSLYHFSMFHASHHISPVPATQDEIETEAAAVRTIAQRLCPLKIVLDRVVLTSTGVLLGCWQVTSGSDPITIRAKLRTALPRAPEKQLYDAAILHTSFARLLGHPKASSKVLSNTSYQIHFFQELVHRLNNELQGFEAVVSELWYVEEFDVLALALNGRMKARRFQLGCSRS</sequence>
<dbReference type="PANTHER" id="PTHR37204">
    <property type="entry name" value="TRANSMEMBRANE PROTEIN"/>
    <property type="match status" value="1"/>
</dbReference>
<evidence type="ECO:0000313" key="2">
    <source>
        <dbReference type="EMBL" id="TQD92019.1"/>
    </source>
</evidence>
<comment type="caution">
    <text evidence="2">The sequence shown here is derived from an EMBL/GenBank/DDBJ whole genome shotgun (WGS) entry which is preliminary data.</text>
</comment>
<dbReference type="EMBL" id="VIEB01000404">
    <property type="protein sequence ID" value="TQD92019.1"/>
    <property type="molecule type" value="Genomic_DNA"/>
</dbReference>
<gene>
    <name evidence="2" type="ORF">C1H46_022423</name>
</gene>
<name>A0A540M0F2_MALBA</name>
<keyword evidence="1" id="KW-0472">Membrane</keyword>
<keyword evidence="1" id="KW-1133">Transmembrane helix</keyword>
<keyword evidence="1" id="KW-0812">Transmembrane</keyword>
<proteinExistence type="predicted"/>
<evidence type="ECO:0000313" key="3">
    <source>
        <dbReference type="Proteomes" id="UP000315295"/>
    </source>
</evidence>
<dbReference type="Proteomes" id="UP000315295">
    <property type="component" value="Unassembled WGS sequence"/>
</dbReference>
<dbReference type="PANTHER" id="PTHR37204:SF1">
    <property type="entry name" value="TRANSMEMBRANE PROTEIN"/>
    <property type="match status" value="1"/>
</dbReference>
<reference evidence="2 3" key="1">
    <citation type="journal article" date="2019" name="G3 (Bethesda)">
        <title>Sequencing of a Wild Apple (Malus baccata) Genome Unravels the Differences Between Cultivated and Wild Apple Species Regarding Disease Resistance and Cold Tolerance.</title>
        <authorList>
            <person name="Chen X."/>
        </authorList>
    </citation>
    <scope>NUCLEOTIDE SEQUENCE [LARGE SCALE GENOMIC DNA]</scope>
    <source>
        <strain evidence="3">cv. Shandingzi</strain>
        <tissue evidence="2">Leaves</tissue>
    </source>
</reference>
<dbReference type="AlphaFoldDB" id="A0A540M0F2"/>
<keyword evidence="3" id="KW-1185">Reference proteome</keyword>
<organism evidence="2 3">
    <name type="scientific">Malus baccata</name>
    <name type="common">Siberian crab apple</name>
    <name type="synonym">Pyrus baccata</name>
    <dbReference type="NCBI Taxonomy" id="106549"/>
    <lineage>
        <taxon>Eukaryota</taxon>
        <taxon>Viridiplantae</taxon>
        <taxon>Streptophyta</taxon>
        <taxon>Embryophyta</taxon>
        <taxon>Tracheophyta</taxon>
        <taxon>Spermatophyta</taxon>
        <taxon>Magnoliopsida</taxon>
        <taxon>eudicotyledons</taxon>
        <taxon>Gunneridae</taxon>
        <taxon>Pentapetalae</taxon>
        <taxon>rosids</taxon>
        <taxon>fabids</taxon>
        <taxon>Rosales</taxon>
        <taxon>Rosaceae</taxon>
        <taxon>Amygdaloideae</taxon>
        <taxon>Maleae</taxon>
        <taxon>Malus</taxon>
    </lineage>
</organism>
<feature type="transmembrane region" description="Helical" evidence="1">
    <location>
        <begin position="6"/>
        <end position="26"/>
    </location>
</feature>
<accession>A0A540M0F2</accession>
<dbReference type="STRING" id="106549.A0A540M0F2"/>
<protein>
    <submittedName>
        <fullName evidence="2">Uncharacterized protein</fullName>
    </submittedName>
</protein>
<evidence type="ECO:0000256" key="1">
    <source>
        <dbReference type="SAM" id="Phobius"/>
    </source>
</evidence>